<keyword evidence="8 16" id="KW-0560">Oxidoreductase</keyword>
<dbReference type="RefSeq" id="WP_046444177.1">
    <property type="nucleotide sequence ID" value="NZ_LAYJ01000112.1"/>
</dbReference>
<name>A0A0M2NJ70_9FIRM</name>
<evidence type="ECO:0000256" key="2">
    <source>
        <dbReference type="ARBA" id="ARBA00007532"/>
    </source>
</evidence>
<dbReference type="InterPro" id="IPR036188">
    <property type="entry name" value="FAD/NAD-bd_sf"/>
</dbReference>
<comment type="catalytic activity">
    <reaction evidence="12 16">
        <text>N(6)-[(R)-dihydrolipoyl]-L-lysyl-[protein] + NAD(+) = N(6)-[(R)-lipoyl]-L-lysyl-[protein] + NADH + H(+)</text>
        <dbReference type="Rhea" id="RHEA:15045"/>
        <dbReference type="Rhea" id="RHEA-COMP:10474"/>
        <dbReference type="Rhea" id="RHEA-COMP:10475"/>
        <dbReference type="ChEBI" id="CHEBI:15378"/>
        <dbReference type="ChEBI" id="CHEBI:57540"/>
        <dbReference type="ChEBI" id="CHEBI:57945"/>
        <dbReference type="ChEBI" id="CHEBI:83099"/>
        <dbReference type="ChEBI" id="CHEBI:83100"/>
        <dbReference type="EC" id="1.8.1.4"/>
    </reaction>
</comment>
<evidence type="ECO:0000256" key="16">
    <source>
        <dbReference type="RuleBase" id="RU003692"/>
    </source>
</evidence>
<dbReference type="GO" id="GO:0006103">
    <property type="term" value="P:2-oxoglutarate metabolic process"/>
    <property type="evidence" value="ECO:0007669"/>
    <property type="project" value="TreeGrafter"/>
</dbReference>
<dbReference type="Gene3D" id="3.30.390.30">
    <property type="match status" value="1"/>
</dbReference>
<dbReference type="SUPFAM" id="SSF51905">
    <property type="entry name" value="FAD/NAD(P)-binding domain"/>
    <property type="match status" value="1"/>
</dbReference>
<accession>A0A0M2NJ70</accession>
<dbReference type="PATRIC" id="fig|270498.16.peg.2134"/>
<organism evidence="19 20">
    <name type="scientific">Christensenella hongkongensis</name>
    <dbReference type="NCBI Taxonomy" id="270498"/>
    <lineage>
        <taxon>Bacteria</taxon>
        <taxon>Bacillati</taxon>
        <taxon>Bacillota</taxon>
        <taxon>Clostridia</taxon>
        <taxon>Christensenellales</taxon>
        <taxon>Christensenellaceae</taxon>
        <taxon>Christensenella</taxon>
    </lineage>
</organism>
<dbReference type="InterPro" id="IPR006258">
    <property type="entry name" value="Lipoamide_DH"/>
</dbReference>
<dbReference type="GO" id="GO:0005737">
    <property type="term" value="C:cytoplasm"/>
    <property type="evidence" value="ECO:0007669"/>
    <property type="project" value="UniProtKB-SubCell"/>
</dbReference>
<dbReference type="STRING" id="270498.CHK_2383"/>
<feature type="binding site" evidence="14">
    <location>
        <position position="266"/>
    </location>
    <ligand>
        <name>NAD(+)</name>
        <dbReference type="ChEBI" id="CHEBI:57540"/>
    </ligand>
</feature>
<dbReference type="InterPro" id="IPR001100">
    <property type="entry name" value="Pyr_nuc-diS_OxRdtase"/>
</dbReference>
<comment type="caution">
    <text evidence="19">The sequence shown here is derived from an EMBL/GenBank/DDBJ whole genome shotgun (WGS) entry which is preliminary data.</text>
</comment>
<dbReference type="GO" id="GO:0050660">
    <property type="term" value="F:flavin adenine dinucleotide binding"/>
    <property type="evidence" value="ECO:0007669"/>
    <property type="project" value="InterPro"/>
</dbReference>
<dbReference type="NCBIfam" id="TIGR01350">
    <property type="entry name" value="lipoamide_DH"/>
    <property type="match status" value="1"/>
</dbReference>
<dbReference type="EMBL" id="LAYJ01000112">
    <property type="protein sequence ID" value="KKI50320.1"/>
    <property type="molecule type" value="Genomic_DNA"/>
</dbReference>
<dbReference type="PRINTS" id="PR00368">
    <property type="entry name" value="FADPNR"/>
</dbReference>
<sequence>MTNYDVIVIGGGPGGYVAAIKAALAGKKTAVVEKDNLGGVCLNWGCIPTKSLLRNAELVRDLGEGERFGFSVKDVRADYGKAYERSRQVSARLVKGIEYLMKKNKITVYKDTASFAGKKELLLEKSKERLTAKNIIIATGSKPFALPILDYGKPNVLDSKKALQLEKAPQSIMIIGAGAIGMEFATVFRSYGARVHIVEMLPRVLPNEDAEVSALVEKEFCKRGFDVHTGTKLVSVQNDGKTVKAEFEKDGKTFHIESEMILAATGVRPNTEGLNLEQAGFRLDRRGYLEIDDAMRTNVPGVYAIGDVTGKLALAHTASAQGMRAVEDICGKHSAPLDYDSIPKCTYALPEAASAGLTEEKAKEKGYDVKTAVFPLSANGKAISYGDDTGFVKLVYDQKYGQLLGVHMTGIHVTEMVWGAAAYLQMEMTVEEMARVVHPHPTVSEAIMEAAHIADGQPIHI</sequence>
<dbReference type="Pfam" id="PF02852">
    <property type="entry name" value="Pyr_redox_dim"/>
    <property type="match status" value="1"/>
</dbReference>
<dbReference type="PANTHER" id="PTHR22912:SF217">
    <property type="entry name" value="DIHYDROLIPOYL DEHYDROGENASE"/>
    <property type="match status" value="1"/>
</dbReference>
<dbReference type="PRINTS" id="PR00411">
    <property type="entry name" value="PNDRDTASEI"/>
</dbReference>
<dbReference type="OrthoDB" id="9807946at2"/>
<keyword evidence="10" id="KW-1015">Disulfide bond</keyword>
<dbReference type="InterPro" id="IPR023753">
    <property type="entry name" value="FAD/NAD-binding_dom"/>
</dbReference>
<feature type="binding site" evidence="14">
    <location>
        <position position="307"/>
    </location>
    <ligand>
        <name>FAD</name>
        <dbReference type="ChEBI" id="CHEBI:57692"/>
    </ligand>
</feature>
<protein>
    <recommendedName>
        <fullName evidence="4 16">Dihydrolipoyl dehydrogenase</fullName>
        <ecNumber evidence="3 16">1.8.1.4</ecNumber>
    </recommendedName>
</protein>
<feature type="disulfide bond" description="Redox-active" evidence="15">
    <location>
        <begin position="41"/>
        <end position="46"/>
    </location>
</feature>
<feature type="binding site" evidence="14">
    <location>
        <begin position="176"/>
        <end position="183"/>
    </location>
    <ligand>
        <name>NAD(+)</name>
        <dbReference type="ChEBI" id="CHEBI:57540"/>
    </ligand>
</feature>
<gene>
    <name evidence="19" type="ORF">CHK_2383</name>
</gene>
<keyword evidence="7 14" id="KW-0274">FAD</keyword>
<evidence type="ECO:0000313" key="19">
    <source>
        <dbReference type="EMBL" id="KKI50320.1"/>
    </source>
</evidence>
<evidence type="ECO:0000256" key="1">
    <source>
        <dbReference type="ARBA" id="ARBA00004496"/>
    </source>
</evidence>
<evidence type="ECO:0000256" key="11">
    <source>
        <dbReference type="ARBA" id="ARBA00023284"/>
    </source>
</evidence>
<keyword evidence="20" id="KW-1185">Reference proteome</keyword>
<dbReference type="Pfam" id="PF07992">
    <property type="entry name" value="Pyr_redox_2"/>
    <property type="match status" value="1"/>
</dbReference>
<comment type="similarity">
    <text evidence="2 16">Belongs to the class-I pyridine nucleotide-disulfide oxidoreductase family.</text>
</comment>
<evidence type="ECO:0000256" key="15">
    <source>
        <dbReference type="PIRSR" id="PIRSR000350-4"/>
    </source>
</evidence>
<feature type="active site" description="Proton acceptor" evidence="13">
    <location>
        <position position="440"/>
    </location>
</feature>
<dbReference type="SUPFAM" id="SSF55424">
    <property type="entry name" value="FAD/NAD-linked reductases, dimerisation (C-terminal) domain"/>
    <property type="match status" value="1"/>
</dbReference>
<keyword evidence="6 16" id="KW-0285">Flavoprotein</keyword>
<comment type="cofactor">
    <cofactor evidence="14 16">
        <name>FAD</name>
        <dbReference type="ChEBI" id="CHEBI:57692"/>
    </cofactor>
    <text evidence="14 16">Binds 1 FAD per subunit.</text>
</comment>
<evidence type="ECO:0000256" key="9">
    <source>
        <dbReference type="ARBA" id="ARBA00023027"/>
    </source>
</evidence>
<evidence type="ECO:0000256" key="5">
    <source>
        <dbReference type="ARBA" id="ARBA00022490"/>
    </source>
</evidence>
<evidence type="ECO:0000256" key="8">
    <source>
        <dbReference type="ARBA" id="ARBA00023002"/>
    </source>
</evidence>
<evidence type="ECO:0000256" key="4">
    <source>
        <dbReference type="ARBA" id="ARBA00016961"/>
    </source>
</evidence>
<dbReference type="Gene3D" id="3.50.50.60">
    <property type="entry name" value="FAD/NAD(P)-binding domain"/>
    <property type="match status" value="2"/>
</dbReference>
<feature type="domain" description="FAD/NAD(P)-binding" evidence="18">
    <location>
        <begin position="4"/>
        <end position="322"/>
    </location>
</feature>
<evidence type="ECO:0000256" key="7">
    <source>
        <dbReference type="ARBA" id="ARBA00022827"/>
    </source>
</evidence>
<evidence type="ECO:0000256" key="13">
    <source>
        <dbReference type="PIRSR" id="PIRSR000350-2"/>
    </source>
</evidence>
<dbReference type="InterPro" id="IPR004099">
    <property type="entry name" value="Pyr_nucl-diS_OxRdtase_dimer"/>
</dbReference>
<feature type="domain" description="Pyridine nucleotide-disulphide oxidoreductase dimerisation" evidence="17">
    <location>
        <begin position="342"/>
        <end position="451"/>
    </location>
</feature>
<comment type="miscellaneous">
    <text evidence="16">The active site is a redox-active disulfide bond.</text>
</comment>
<feature type="binding site" evidence="14">
    <location>
        <position position="50"/>
    </location>
    <ligand>
        <name>FAD</name>
        <dbReference type="ChEBI" id="CHEBI:57692"/>
    </ligand>
</feature>
<keyword evidence="9 14" id="KW-0520">NAD</keyword>
<dbReference type="GO" id="GO:0004148">
    <property type="term" value="F:dihydrolipoyl dehydrogenase (NADH) activity"/>
    <property type="evidence" value="ECO:0007669"/>
    <property type="project" value="UniProtKB-EC"/>
</dbReference>
<proteinExistence type="inferred from homology"/>
<evidence type="ECO:0000256" key="3">
    <source>
        <dbReference type="ARBA" id="ARBA00012608"/>
    </source>
</evidence>
<keyword evidence="11 16" id="KW-0676">Redox-active center</keyword>
<dbReference type="EC" id="1.8.1.4" evidence="3 16"/>
<dbReference type="InterPro" id="IPR012999">
    <property type="entry name" value="Pyr_OxRdtase_I_AS"/>
</dbReference>
<dbReference type="AlphaFoldDB" id="A0A0M2NJ70"/>
<feature type="binding site" evidence="14">
    <location>
        <begin position="139"/>
        <end position="141"/>
    </location>
    <ligand>
        <name>FAD</name>
        <dbReference type="ChEBI" id="CHEBI:57692"/>
    </ligand>
</feature>
<dbReference type="PIRSF" id="PIRSF000350">
    <property type="entry name" value="Mercury_reductase_MerA"/>
    <property type="match status" value="1"/>
</dbReference>
<comment type="subcellular location">
    <subcellularLocation>
        <location evidence="1">Cytoplasm</location>
    </subcellularLocation>
</comment>
<evidence type="ECO:0000256" key="6">
    <source>
        <dbReference type="ARBA" id="ARBA00022630"/>
    </source>
</evidence>
<evidence type="ECO:0000313" key="20">
    <source>
        <dbReference type="Proteomes" id="UP000034076"/>
    </source>
</evidence>
<keyword evidence="5" id="KW-0963">Cytoplasm</keyword>
<dbReference type="InterPro" id="IPR016156">
    <property type="entry name" value="FAD/NAD-linked_Rdtase_dimer_sf"/>
</dbReference>
<feature type="binding site" evidence="14">
    <location>
        <position position="199"/>
    </location>
    <ligand>
        <name>NAD(+)</name>
        <dbReference type="ChEBI" id="CHEBI:57540"/>
    </ligand>
</feature>
<dbReference type="PANTHER" id="PTHR22912">
    <property type="entry name" value="DISULFIDE OXIDOREDUCTASE"/>
    <property type="match status" value="1"/>
</dbReference>
<evidence type="ECO:0000259" key="18">
    <source>
        <dbReference type="Pfam" id="PF07992"/>
    </source>
</evidence>
<evidence type="ECO:0000256" key="12">
    <source>
        <dbReference type="ARBA" id="ARBA00049187"/>
    </source>
</evidence>
<evidence type="ECO:0000256" key="14">
    <source>
        <dbReference type="PIRSR" id="PIRSR000350-3"/>
    </source>
</evidence>
<dbReference type="Proteomes" id="UP000034076">
    <property type="component" value="Unassembled WGS sequence"/>
</dbReference>
<evidence type="ECO:0000256" key="10">
    <source>
        <dbReference type="ARBA" id="ARBA00023157"/>
    </source>
</evidence>
<evidence type="ECO:0000259" key="17">
    <source>
        <dbReference type="Pfam" id="PF02852"/>
    </source>
</evidence>
<keyword evidence="14" id="KW-0547">Nucleotide-binding</keyword>
<dbReference type="PROSITE" id="PS00076">
    <property type="entry name" value="PYRIDINE_REDOX_1"/>
    <property type="match status" value="1"/>
</dbReference>
<dbReference type="InterPro" id="IPR050151">
    <property type="entry name" value="Class-I_Pyr_Nuc-Dis_Oxidored"/>
</dbReference>
<dbReference type="FunFam" id="3.30.390.30:FF:000001">
    <property type="entry name" value="Dihydrolipoyl dehydrogenase"/>
    <property type="match status" value="1"/>
</dbReference>
<reference evidence="19 20" key="1">
    <citation type="submission" date="2015-04" db="EMBL/GenBank/DDBJ databases">
        <title>Draft genome sequence of bacteremic isolate Catabacter hongkongensis type strain HKU16T.</title>
        <authorList>
            <person name="Lau S.K."/>
            <person name="Teng J.L."/>
            <person name="Huang Y."/>
            <person name="Curreem S.O."/>
            <person name="Tsui S.K."/>
            <person name="Woo P.C."/>
        </authorList>
    </citation>
    <scope>NUCLEOTIDE SEQUENCE [LARGE SCALE GENOMIC DNA]</scope>
    <source>
        <strain evidence="19 20">HKU16</strain>
    </source>
</reference>